<organism evidence="2">
    <name type="scientific">Oikopleura dioica</name>
    <name type="common">Tunicate</name>
    <dbReference type="NCBI Taxonomy" id="34765"/>
    <lineage>
        <taxon>Eukaryota</taxon>
        <taxon>Metazoa</taxon>
        <taxon>Chordata</taxon>
        <taxon>Tunicata</taxon>
        <taxon>Appendicularia</taxon>
        <taxon>Copelata</taxon>
        <taxon>Oikopleuridae</taxon>
        <taxon>Oikopleura</taxon>
    </lineage>
</organism>
<dbReference type="OrthoDB" id="10514279at2759"/>
<dbReference type="EMBL" id="FN653020">
    <property type="protein sequence ID" value="CBY23106.1"/>
    <property type="molecule type" value="Genomic_DNA"/>
</dbReference>
<feature type="chain" id="PRO_5003192515" evidence="1">
    <location>
        <begin position="28"/>
        <end position="405"/>
    </location>
</feature>
<evidence type="ECO:0000313" key="3">
    <source>
        <dbReference type="Proteomes" id="UP000001307"/>
    </source>
</evidence>
<proteinExistence type="predicted"/>
<evidence type="ECO:0000256" key="1">
    <source>
        <dbReference type="SAM" id="SignalP"/>
    </source>
</evidence>
<dbReference type="AlphaFoldDB" id="E4X008"/>
<dbReference type="InParanoid" id="E4X008"/>
<dbReference type="Proteomes" id="UP000001307">
    <property type="component" value="Unassembled WGS sequence"/>
</dbReference>
<name>E4X008_OIKDI</name>
<accession>E4X008</accession>
<sequence length="405" mass="46064">MVGQNRKNSLQWLFLSTVNALLSSVFATPLIWTKKGSFDLRAWTPNHIIKIQRPHSDQNSTEKAIFDKTSTEITALIADKLVASSPGTSWLAKEKDNEEAMLIFKHSEHYLSDFLEIFPLKHDVSMARKSVLKERVVSQEKKLVQRREMNWYSSKLAICLAKNFRDYLQEKESGQEQSLKMNQIAPVVRETSDYFQVQEFPAPRKTIPGDWHYIPMDVRAALASSSNHKEELHNILSSISLSSRDLTALEALIGALLLTVEELSAKAFADLLRKKQNEQLSWIRARADLDKLLASAALQTFTHLFEYEIAKAFLWDSRELADAIANGTPCIGLKLVNESDFAEATLFARRESEWSVCSVSRHTLHSVFLDGEYFDDEFKEALATANFAAHRPHGTVCSNRLVLYR</sequence>
<keyword evidence="3" id="KW-1185">Reference proteome</keyword>
<reference evidence="2" key="1">
    <citation type="journal article" date="2010" name="Science">
        <title>Plasticity of animal genome architecture unmasked by rapid evolution of a pelagic tunicate.</title>
        <authorList>
            <person name="Denoeud F."/>
            <person name="Henriet S."/>
            <person name="Mungpakdee S."/>
            <person name="Aury J.M."/>
            <person name="Da Silva C."/>
            <person name="Brinkmann H."/>
            <person name="Mikhaleva J."/>
            <person name="Olsen L.C."/>
            <person name="Jubin C."/>
            <person name="Canestro C."/>
            <person name="Bouquet J.M."/>
            <person name="Danks G."/>
            <person name="Poulain J."/>
            <person name="Campsteijn C."/>
            <person name="Adamski M."/>
            <person name="Cross I."/>
            <person name="Yadetie F."/>
            <person name="Muffato M."/>
            <person name="Louis A."/>
            <person name="Butcher S."/>
            <person name="Tsagkogeorga G."/>
            <person name="Konrad A."/>
            <person name="Singh S."/>
            <person name="Jensen M.F."/>
            <person name="Cong E.H."/>
            <person name="Eikeseth-Otteraa H."/>
            <person name="Noel B."/>
            <person name="Anthouard V."/>
            <person name="Porcel B.M."/>
            <person name="Kachouri-Lafond R."/>
            <person name="Nishino A."/>
            <person name="Ugolini M."/>
            <person name="Chourrout P."/>
            <person name="Nishida H."/>
            <person name="Aasland R."/>
            <person name="Huzurbazar S."/>
            <person name="Westhof E."/>
            <person name="Delsuc F."/>
            <person name="Lehrach H."/>
            <person name="Reinhardt R."/>
            <person name="Weissenbach J."/>
            <person name="Roy S.W."/>
            <person name="Artiguenave F."/>
            <person name="Postlethwait J.H."/>
            <person name="Manak J.R."/>
            <person name="Thompson E.M."/>
            <person name="Jaillon O."/>
            <person name="Du Pasquier L."/>
            <person name="Boudinot P."/>
            <person name="Liberles D.A."/>
            <person name="Volff J.N."/>
            <person name="Philippe H."/>
            <person name="Lenhard B."/>
            <person name="Roest Crollius H."/>
            <person name="Wincker P."/>
            <person name="Chourrout D."/>
        </authorList>
    </citation>
    <scope>NUCLEOTIDE SEQUENCE [LARGE SCALE GENOMIC DNA]</scope>
</reference>
<protein>
    <submittedName>
        <fullName evidence="2">Uncharacterized protein</fullName>
    </submittedName>
</protein>
<evidence type="ECO:0000313" key="2">
    <source>
        <dbReference type="EMBL" id="CBY23106.1"/>
    </source>
</evidence>
<keyword evidence="1" id="KW-0732">Signal</keyword>
<gene>
    <name evidence="2" type="ORF">GSOID_T00015034001</name>
</gene>
<feature type="signal peptide" evidence="1">
    <location>
        <begin position="1"/>
        <end position="27"/>
    </location>
</feature>